<feature type="domain" description="Glucan biosynthesis periplasmic MdoG C-terminal" evidence="6">
    <location>
        <begin position="35"/>
        <end position="508"/>
    </location>
</feature>
<accession>A0A840SW18</accession>
<evidence type="ECO:0000256" key="5">
    <source>
        <dbReference type="SAM" id="SignalP"/>
    </source>
</evidence>
<keyword evidence="8" id="KW-1185">Reference proteome</keyword>
<keyword evidence="4" id="KW-0574">Periplasm</keyword>
<dbReference type="AlphaFoldDB" id="A0A840SW18"/>
<dbReference type="RefSeq" id="WP_184152244.1">
    <property type="nucleotide sequence ID" value="NZ_JACHFM010000003.1"/>
</dbReference>
<evidence type="ECO:0000256" key="1">
    <source>
        <dbReference type="ARBA" id="ARBA00004418"/>
    </source>
</evidence>
<dbReference type="Gene3D" id="2.70.98.10">
    <property type="match status" value="1"/>
</dbReference>
<feature type="signal peptide" evidence="5">
    <location>
        <begin position="1"/>
        <end position="28"/>
    </location>
</feature>
<dbReference type="InterPro" id="IPR014438">
    <property type="entry name" value="Glucan_biosyn_MdoG/MdoD"/>
</dbReference>
<dbReference type="GO" id="GO:0030246">
    <property type="term" value="F:carbohydrate binding"/>
    <property type="evidence" value="ECO:0007669"/>
    <property type="project" value="InterPro"/>
</dbReference>
<evidence type="ECO:0000313" key="8">
    <source>
        <dbReference type="Proteomes" id="UP000549457"/>
    </source>
</evidence>
<keyword evidence="5" id="KW-0732">Signal</keyword>
<dbReference type="InterPro" id="IPR013783">
    <property type="entry name" value="Ig-like_fold"/>
</dbReference>
<protein>
    <submittedName>
        <fullName evidence="7">Glucans biosynthesis protein</fullName>
    </submittedName>
</protein>
<gene>
    <name evidence="7" type="ORF">HNP73_003400</name>
</gene>
<dbReference type="EMBL" id="JACHFM010000003">
    <property type="protein sequence ID" value="MBB5223453.1"/>
    <property type="molecule type" value="Genomic_DNA"/>
</dbReference>
<dbReference type="UniPathway" id="UPA00637"/>
<evidence type="ECO:0000256" key="3">
    <source>
        <dbReference type="ARBA" id="ARBA00009284"/>
    </source>
</evidence>
<dbReference type="InterPro" id="IPR011013">
    <property type="entry name" value="Gal_mutarotase_sf_dom"/>
</dbReference>
<dbReference type="Proteomes" id="UP000549457">
    <property type="component" value="Unassembled WGS sequence"/>
</dbReference>
<dbReference type="SUPFAM" id="SSF74650">
    <property type="entry name" value="Galactose mutarotase-like"/>
    <property type="match status" value="1"/>
</dbReference>
<feature type="chain" id="PRO_5032314620" evidence="5">
    <location>
        <begin position="29"/>
        <end position="510"/>
    </location>
</feature>
<name>A0A840SW18_9RHOB</name>
<evidence type="ECO:0000256" key="2">
    <source>
        <dbReference type="ARBA" id="ARBA00005001"/>
    </source>
</evidence>
<evidence type="ECO:0000313" key="7">
    <source>
        <dbReference type="EMBL" id="MBB5223453.1"/>
    </source>
</evidence>
<comment type="similarity">
    <text evidence="3">Belongs to the OpgD/OpgG family.</text>
</comment>
<comment type="caution">
    <text evidence="7">The sequence shown here is derived from an EMBL/GenBank/DDBJ whole genome shotgun (WGS) entry which is preliminary data.</text>
</comment>
<comment type="pathway">
    <text evidence="2">Glycan metabolism; osmoregulated periplasmic glucan (OPG) biosynthesis.</text>
</comment>
<sequence>MDRRTLLETFVLGLAGAHLPLFATAASAQDSSKPFSFDSVIALAREAAGKPYNRPMMKLTEPFADLKYDQYRAIRFRDDKRLFLGAGFQAELLPPGFSYQDKIEINVVTGGKVEPVAFSTDFFAFHPNYFPYPDGRAPAGLGADMGFSGVRFRHPVNRPGVWDEFAVFQGASYFRAVARDTLYGLSARGLAIGSGGSEPEEFPVFTRFWIEEPAPEDRVLRFSALLDSDSVTGAYDFSIEPGRETVTQLRVVLFPRRDIASIGIAPLTSMYFFGPESRTGIDDFRNAVHDSDGLRMVNGSGERLWRPLRNPPGIETSAFSDENPRSFGLIQRARNFSDYEDAETHYERRPSAWVEPGEGWGKGAVMLVEIPSGDEFADNIVAFWRPETPLKEGSQVDLSYRLTWGLVQEEELPFATVAATRSGISILDTRERVFAVDFDLGEITFSGVTPRIEVTAGQIKGLSVIELPAPGIVRVGFHFLPGEAKSAEFRLWLESEGVKASEIWLYRWSV</sequence>
<dbReference type="InterPro" id="IPR014718">
    <property type="entry name" value="GH-type_carb-bd"/>
</dbReference>
<reference evidence="7 8" key="1">
    <citation type="submission" date="2020-08" db="EMBL/GenBank/DDBJ databases">
        <title>Genomic Encyclopedia of Type Strains, Phase IV (KMG-IV): sequencing the most valuable type-strain genomes for metagenomic binning, comparative biology and taxonomic classification.</title>
        <authorList>
            <person name="Goeker M."/>
        </authorList>
    </citation>
    <scope>NUCLEOTIDE SEQUENCE [LARGE SCALE GENOMIC DNA]</scope>
    <source>
        <strain evidence="7 8">DSM 101730</strain>
    </source>
</reference>
<dbReference type="Gene3D" id="2.60.40.10">
    <property type="entry name" value="Immunoglobulins"/>
    <property type="match status" value="1"/>
</dbReference>
<dbReference type="PANTHER" id="PTHR30504">
    <property type="entry name" value="GLUCANS BIOSYNTHESIS PROTEIN"/>
    <property type="match status" value="1"/>
</dbReference>
<dbReference type="GO" id="GO:0030288">
    <property type="term" value="C:outer membrane-bounded periplasmic space"/>
    <property type="evidence" value="ECO:0007669"/>
    <property type="project" value="TreeGrafter"/>
</dbReference>
<proteinExistence type="inferred from homology"/>
<evidence type="ECO:0000259" key="6">
    <source>
        <dbReference type="Pfam" id="PF04349"/>
    </source>
</evidence>
<dbReference type="PANTHER" id="PTHR30504:SF2">
    <property type="entry name" value="GLUCANS BIOSYNTHESIS PROTEIN G"/>
    <property type="match status" value="1"/>
</dbReference>
<evidence type="ECO:0000256" key="4">
    <source>
        <dbReference type="ARBA" id="ARBA00022764"/>
    </source>
</evidence>
<organism evidence="7 8">
    <name type="scientific">Amaricoccus macauensis</name>
    <dbReference type="NCBI Taxonomy" id="57001"/>
    <lineage>
        <taxon>Bacteria</taxon>
        <taxon>Pseudomonadati</taxon>
        <taxon>Pseudomonadota</taxon>
        <taxon>Alphaproteobacteria</taxon>
        <taxon>Rhodobacterales</taxon>
        <taxon>Paracoccaceae</taxon>
        <taxon>Amaricoccus</taxon>
    </lineage>
</organism>
<comment type="subcellular location">
    <subcellularLocation>
        <location evidence="1">Periplasm</location>
    </subcellularLocation>
</comment>
<dbReference type="GO" id="GO:0051274">
    <property type="term" value="P:beta-glucan biosynthetic process"/>
    <property type="evidence" value="ECO:0007669"/>
    <property type="project" value="TreeGrafter"/>
</dbReference>
<dbReference type="InterPro" id="IPR007444">
    <property type="entry name" value="Glucan_biosyn_MdoG_C"/>
</dbReference>
<dbReference type="SUPFAM" id="SSF81296">
    <property type="entry name" value="E set domains"/>
    <property type="match status" value="1"/>
</dbReference>
<dbReference type="GO" id="GO:0003824">
    <property type="term" value="F:catalytic activity"/>
    <property type="evidence" value="ECO:0007669"/>
    <property type="project" value="InterPro"/>
</dbReference>
<dbReference type="PIRSF" id="PIRSF006281">
    <property type="entry name" value="MdoG"/>
    <property type="match status" value="1"/>
</dbReference>
<dbReference type="InterPro" id="IPR014756">
    <property type="entry name" value="Ig_E-set"/>
</dbReference>
<dbReference type="Pfam" id="PF04349">
    <property type="entry name" value="MdoG"/>
    <property type="match status" value="1"/>
</dbReference>